<organism evidence="9 10">
    <name type="scientific">Candidatus Galacturonatibacter soehngenii</name>
    <dbReference type="NCBI Taxonomy" id="2307010"/>
    <lineage>
        <taxon>Bacteria</taxon>
        <taxon>Bacillati</taxon>
        <taxon>Bacillota</taxon>
        <taxon>Clostridia</taxon>
        <taxon>Lachnospirales</taxon>
        <taxon>Lachnospiraceae</taxon>
        <taxon>Candidatus Galacturonatibacter</taxon>
    </lineage>
</organism>
<dbReference type="InterPro" id="IPR002196">
    <property type="entry name" value="Glyco_hydro_24"/>
</dbReference>
<keyword evidence="10" id="KW-1185">Reference proteome</keyword>
<reference evidence="9 10" key="2">
    <citation type="submission" date="2020-02" db="EMBL/GenBank/DDBJ databases">
        <title>Candidatus Galacturonibacter soehngenii shows hetero-acetogenic catabolism of galacturonic acid but lacks a canonical carbon monoxide dehydrogenase/acetyl-CoA synthase complex.</title>
        <authorList>
            <person name="Diender M."/>
            <person name="Stouten G.R."/>
            <person name="Petersen J.F."/>
            <person name="Nielsen P.H."/>
            <person name="Dueholm M.S."/>
            <person name="Pronk J.T."/>
            <person name="Van Loosdrecht M.C.M."/>
        </authorList>
    </citation>
    <scope>NUCLEOTIDE SEQUENCE [LARGE SCALE GENOMIC DNA]</scope>
    <source>
        <strain evidence="9">GalUA</strain>
    </source>
</reference>
<evidence type="ECO:0000256" key="3">
    <source>
        <dbReference type="ARBA" id="ARBA00022638"/>
    </source>
</evidence>
<accession>A0A7V7QIQ4</accession>
<dbReference type="EC" id="3.2.1.17" evidence="7"/>
<evidence type="ECO:0000256" key="2">
    <source>
        <dbReference type="ARBA" id="ARBA00022529"/>
    </source>
</evidence>
<dbReference type="InterPro" id="IPR034690">
    <property type="entry name" value="Endolysin_T4_type"/>
</dbReference>
<gene>
    <name evidence="9" type="ORF">F7O84_14555</name>
</gene>
<proteinExistence type="inferred from homology"/>
<dbReference type="CDD" id="cd00737">
    <property type="entry name" value="lyz_endolysin_autolysin"/>
    <property type="match status" value="1"/>
</dbReference>
<dbReference type="HAMAP" id="MF_04110">
    <property type="entry name" value="ENDOLYSIN_T4"/>
    <property type="match status" value="1"/>
</dbReference>
<comment type="caution">
    <text evidence="9">The sequence shown here is derived from an EMBL/GenBank/DDBJ whole genome shotgun (WGS) entry which is preliminary data.</text>
</comment>
<dbReference type="PANTHER" id="PTHR38107:SF3">
    <property type="entry name" value="LYSOZYME RRRD-RELATED"/>
    <property type="match status" value="1"/>
</dbReference>
<keyword evidence="3 7" id="KW-0081">Bacteriolytic enzyme</keyword>
<comment type="catalytic activity">
    <reaction evidence="1 7">
        <text>Hydrolysis of (1-&gt;4)-beta-linkages between N-acetylmuramic acid and N-acetyl-D-glucosamine residues in a peptidoglycan and between N-acetyl-D-glucosamine residues in chitodextrins.</text>
        <dbReference type="EC" id="3.2.1.17"/>
    </reaction>
</comment>
<evidence type="ECO:0000313" key="9">
    <source>
        <dbReference type="EMBL" id="KAB1436578.1"/>
    </source>
</evidence>
<comment type="similarity">
    <text evidence="7">Belongs to the glycosyl hydrolase 24 family.</text>
</comment>
<dbReference type="Gene3D" id="1.10.530.40">
    <property type="match status" value="1"/>
</dbReference>
<dbReference type="GO" id="GO:0016998">
    <property type="term" value="P:cell wall macromolecule catabolic process"/>
    <property type="evidence" value="ECO:0007669"/>
    <property type="project" value="InterPro"/>
</dbReference>
<dbReference type="GO" id="GO:0031640">
    <property type="term" value="P:killing of cells of another organism"/>
    <property type="evidence" value="ECO:0007669"/>
    <property type="project" value="UniProtKB-KW"/>
</dbReference>
<dbReference type="Proteomes" id="UP000461768">
    <property type="component" value="Unassembled WGS sequence"/>
</dbReference>
<dbReference type="InterPro" id="IPR023347">
    <property type="entry name" value="Lysozyme_dom_sf"/>
</dbReference>
<keyword evidence="4 7" id="KW-0378">Hydrolase</keyword>
<evidence type="ECO:0000256" key="5">
    <source>
        <dbReference type="ARBA" id="ARBA00023200"/>
    </source>
</evidence>
<dbReference type="EMBL" id="WAGX01000006">
    <property type="protein sequence ID" value="KAB1436578.1"/>
    <property type="molecule type" value="Genomic_DNA"/>
</dbReference>
<dbReference type="PANTHER" id="PTHR38107">
    <property type="match status" value="1"/>
</dbReference>
<name>A0A7V7QIQ4_9FIRM</name>
<dbReference type="InterPro" id="IPR003646">
    <property type="entry name" value="SH3-like_bac-type"/>
</dbReference>
<dbReference type="PROSITE" id="PS51781">
    <property type="entry name" value="SH3B"/>
    <property type="match status" value="1"/>
</dbReference>
<dbReference type="Pfam" id="PF00959">
    <property type="entry name" value="Phage_lysozyme"/>
    <property type="match status" value="1"/>
</dbReference>
<evidence type="ECO:0000256" key="6">
    <source>
        <dbReference type="ARBA" id="ARBA00023295"/>
    </source>
</evidence>
<dbReference type="RefSeq" id="WP_151146877.1">
    <property type="nucleotide sequence ID" value="NZ_WAGX01000006.1"/>
</dbReference>
<evidence type="ECO:0000256" key="7">
    <source>
        <dbReference type="RuleBase" id="RU003788"/>
    </source>
</evidence>
<dbReference type="InterPro" id="IPR033907">
    <property type="entry name" value="Endolysin_autolysin"/>
</dbReference>
<evidence type="ECO:0000313" key="10">
    <source>
        <dbReference type="Proteomes" id="UP000461768"/>
    </source>
</evidence>
<keyword evidence="2 7" id="KW-0929">Antimicrobial</keyword>
<evidence type="ECO:0000259" key="8">
    <source>
        <dbReference type="PROSITE" id="PS51781"/>
    </source>
</evidence>
<evidence type="ECO:0000256" key="4">
    <source>
        <dbReference type="ARBA" id="ARBA00022801"/>
    </source>
</evidence>
<dbReference type="Gene3D" id="2.30.30.40">
    <property type="entry name" value="SH3 Domains"/>
    <property type="match status" value="1"/>
</dbReference>
<dbReference type="InterPro" id="IPR023346">
    <property type="entry name" value="Lysozyme-like_dom_sf"/>
</dbReference>
<keyword evidence="6 7" id="KW-0326">Glycosidase</keyword>
<sequence length="227" mass="25287">MRAISNEGVQLIAKFEGYRSKAYKDAAGIWTIGYGHTGYVKFYGENVCADMTITKEQALELLKDDLSKAETEVNKYYSRYTWNQNEFDALVSFAFNVGSINQLTANGIRSRSVIAEKIVLYNKVGEKIVAGLTIRRETERELFLTAINNTSSKKVSSIKADCATTDSTFQVKVTAGALNIRNGPDTSYAIVGSIKDKGIYTIMKSENNWGYLKSGKGWICLDYTKKV</sequence>
<dbReference type="GO" id="GO:0009253">
    <property type="term" value="P:peptidoglycan catabolic process"/>
    <property type="evidence" value="ECO:0007669"/>
    <property type="project" value="InterPro"/>
</dbReference>
<feature type="domain" description="SH3b" evidence="8">
    <location>
        <begin position="168"/>
        <end position="227"/>
    </location>
</feature>
<dbReference type="SUPFAM" id="SSF53955">
    <property type="entry name" value="Lysozyme-like"/>
    <property type="match status" value="1"/>
</dbReference>
<dbReference type="InterPro" id="IPR051018">
    <property type="entry name" value="Bacteriophage_GH24"/>
</dbReference>
<dbReference type="GO" id="GO:0003796">
    <property type="term" value="F:lysozyme activity"/>
    <property type="evidence" value="ECO:0007669"/>
    <property type="project" value="UniProtKB-EC"/>
</dbReference>
<protein>
    <recommendedName>
        <fullName evidence="7">Lysozyme</fullName>
        <ecNumber evidence="7">3.2.1.17</ecNumber>
    </recommendedName>
</protein>
<reference evidence="9 10" key="1">
    <citation type="submission" date="2019-09" db="EMBL/GenBank/DDBJ databases">
        <authorList>
            <person name="Valk L.C."/>
        </authorList>
    </citation>
    <scope>NUCLEOTIDE SEQUENCE [LARGE SCALE GENOMIC DNA]</scope>
    <source>
        <strain evidence="9">GalUA</strain>
    </source>
</reference>
<dbReference type="OrthoDB" id="529831at2"/>
<dbReference type="GO" id="GO:0042742">
    <property type="term" value="P:defense response to bacterium"/>
    <property type="evidence" value="ECO:0007669"/>
    <property type="project" value="UniProtKB-KW"/>
</dbReference>
<keyword evidence="5" id="KW-1035">Host cytoplasm</keyword>
<dbReference type="AlphaFoldDB" id="A0A7V7QIQ4"/>
<evidence type="ECO:0000256" key="1">
    <source>
        <dbReference type="ARBA" id="ARBA00000632"/>
    </source>
</evidence>